<evidence type="ECO:0000313" key="1">
    <source>
        <dbReference type="EMBL" id="EEX72474.1"/>
    </source>
</evidence>
<dbReference type="AlphaFoldDB" id="C9LFF5"/>
<dbReference type="HOGENOM" id="CLU_3046675_0_0_10"/>
<proteinExistence type="predicted"/>
<dbReference type="STRING" id="626522.GCWU000325_00937"/>
<sequence length="54" mass="6473">MRRKYLLTTKFIFSTFRLVNNQHQVVKELTREKSQTIFVEKEALLNKLDSNTTL</sequence>
<dbReference type="EMBL" id="ACIJ02000016">
    <property type="protein sequence ID" value="EEX72474.1"/>
    <property type="molecule type" value="Genomic_DNA"/>
</dbReference>
<gene>
    <name evidence="1" type="ORF">GCWU000325_00937</name>
</gene>
<protein>
    <submittedName>
        <fullName evidence="1">Uncharacterized protein</fullName>
    </submittedName>
</protein>
<name>C9LFF5_9BACT</name>
<organism evidence="1 2">
    <name type="scientific">Alloprevotella tannerae ATCC 51259</name>
    <dbReference type="NCBI Taxonomy" id="626522"/>
    <lineage>
        <taxon>Bacteria</taxon>
        <taxon>Pseudomonadati</taxon>
        <taxon>Bacteroidota</taxon>
        <taxon>Bacteroidia</taxon>
        <taxon>Bacteroidales</taxon>
        <taxon>Prevotellaceae</taxon>
        <taxon>Alloprevotella</taxon>
    </lineage>
</organism>
<accession>C9LFF5</accession>
<evidence type="ECO:0000313" key="2">
    <source>
        <dbReference type="Proteomes" id="UP000003460"/>
    </source>
</evidence>
<keyword evidence="2" id="KW-1185">Reference proteome</keyword>
<dbReference type="Proteomes" id="UP000003460">
    <property type="component" value="Unassembled WGS sequence"/>
</dbReference>
<reference evidence="1" key="1">
    <citation type="submission" date="2009-09" db="EMBL/GenBank/DDBJ databases">
        <authorList>
            <person name="Weinstock G."/>
            <person name="Sodergren E."/>
            <person name="Clifton S."/>
            <person name="Fulton L."/>
            <person name="Fulton B."/>
            <person name="Courtney L."/>
            <person name="Fronick C."/>
            <person name="Harrison M."/>
            <person name="Strong C."/>
            <person name="Farmer C."/>
            <person name="Delahaunty K."/>
            <person name="Markovic C."/>
            <person name="Hall O."/>
            <person name="Minx P."/>
            <person name="Tomlinson C."/>
            <person name="Mitreva M."/>
            <person name="Nelson J."/>
            <person name="Hou S."/>
            <person name="Wollam A."/>
            <person name="Pepin K.H."/>
            <person name="Johnson M."/>
            <person name="Bhonagiri V."/>
            <person name="Nash W.E."/>
            <person name="Warren W."/>
            <person name="Chinwalla A."/>
            <person name="Mardis E.R."/>
            <person name="Wilson R.K."/>
        </authorList>
    </citation>
    <scope>NUCLEOTIDE SEQUENCE [LARGE SCALE GENOMIC DNA]</scope>
    <source>
        <strain evidence="1">ATCC 51259</strain>
    </source>
</reference>
<comment type="caution">
    <text evidence="1">The sequence shown here is derived from an EMBL/GenBank/DDBJ whole genome shotgun (WGS) entry which is preliminary data.</text>
</comment>